<evidence type="ECO:0000256" key="1">
    <source>
        <dbReference type="SAM" id="MobiDB-lite"/>
    </source>
</evidence>
<feature type="region of interest" description="Disordered" evidence="1">
    <location>
        <begin position="315"/>
        <end position="336"/>
    </location>
</feature>
<proteinExistence type="predicted"/>
<reference evidence="2" key="1">
    <citation type="submission" date="2020-03" db="EMBL/GenBank/DDBJ databases">
        <title>Draft Genome Sequence of Cylindrodendrum hubeiense.</title>
        <authorList>
            <person name="Buettner E."/>
            <person name="Kellner H."/>
        </authorList>
    </citation>
    <scope>NUCLEOTIDE SEQUENCE</scope>
    <source>
        <strain evidence="2">IHI 201604</strain>
    </source>
</reference>
<gene>
    <name evidence="2" type="ORF">G7Z17_g12042</name>
</gene>
<dbReference type="InterPro" id="IPR012340">
    <property type="entry name" value="NA-bd_OB-fold"/>
</dbReference>
<name>A0A9P5H3V7_9HYPO</name>
<dbReference type="Gene3D" id="2.40.50.140">
    <property type="entry name" value="Nucleic acid-binding proteins"/>
    <property type="match status" value="1"/>
</dbReference>
<accession>A0A9P5H3V7</accession>
<feature type="region of interest" description="Disordered" evidence="1">
    <location>
        <begin position="125"/>
        <end position="156"/>
    </location>
</feature>
<evidence type="ECO:0008006" key="4">
    <source>
        <dbReference type="Google" id="ProtNLM"/>
    </source>
</evidence>
<protein>
    <recommendedName>
        <fullName evidence="4">Nucleic acid-binding, OB-fold protein</fullName>
    </recommendedName>
</protein>
<dbReference type="AlphaFoldDB" id="A0A9P5H3V7"/>
<dbReference type="SUPFAM" id="SSF50249">
    <property type="entry name" value="Nucleic acid-binding proteins"/>
    <property type="match status" value="1"/>
</dbReference>
<dbReference type="Proteomes" id="UP000722485">
    <property type="component" value="Unassembled WGS sequence"/>
</dbReference>
<sequence length="336" mass="37039">MAPRVMLFVGAPPASSLNPESCTLDTLDDAFAAFTGVLGGHGQPKLPASSGVAWRSLPLKRQPLHTGFSQTHDVSDYLLPSRPEFFTTADVSFDGDLPSFGSEDGHDVLSQFYDHSLAVHNSIPSSQLESYEQSSTTDTSFMTTSSTDQPGTTSEPVPCHLSDLEDIPPARRIQALSPQTVTLNLIVGVLSIAQPRTVTTRWGRVLALVEVLVGDDTKSGFAVTFWLSNDNATETQVRSLRRQDVVLMQNVALHVFRGKVYGQSLRKDMTKVNLLWRRDGSGHYSAKDLTRRGRVHPQLEKTKHVKDWVLKFVGGEPGSKKRATRKSWDRPPDDTQ</sequence>
<evidence type="ECO:0000313" key="2">
    <source>
        <dbReference type="EMBL" id="KAF7541062.1"/>
    </source>
</evidence>
<comment type="caution">
    <text evidence="2">The sequence shown here is derived from an EMBL/GenBank/DDBJ whole genome shotgun (WGS) entry which is preliminary data.</text>
</comment>
<keyword evidence="3" id="KW-1185">Reference proteome</keyword>
<dbReference type="EMBL" id="JAANBB010000505">
    <property type="protein sequence ID" value="KAF7541062.1"/>
    <property type="molecule type" value="Genomic_DNA"/>
</dbReference>
<organism evidence="2 3">
    <name type="scientific">Cylindrodendrum hubeiense</name>
    <dbReference type="NCBI Taxonomy" id="595255"/>
    <lineage>
        <taxon>Eukaryota</taxon>
        <taxon>Fungi</taxon>
        <taxon>Dikarya</taxon>
        <taxon>Ascomycota</taxon>
        <taxon>Pezizomycotina</taxon>
        <taxon>Sordariomycetes</taxon>
        <taxon>Hypocreomycetidae</taxon>
        <taxon>Hypocreales</taxon>
        <taxon>Nectriaceae</taxon>
        <taxon>Cylindrodendrum</taxon>
    </lineage>
</organism>
<dbReference type="OrthoDB" id="5378679at2759"/>
<evidence type="ECO:0000313" key="3">
    <source>
        <dbReference type="Proteomes" id="UP000722485"/>
    </source>
</evidence>
<feature type="compositionally biased region" description="Basic and acidic residues" evidence="1">
    <location>
        <begin position="326"/>
        <end position="336"/>
    </location>
</feature>
<feature type="compositionally biased region" description="Low complexity" evidence="1">
    <location>
        <begin position="134"/>
        <end position="147"/>
    </location>
</feature>